<proteinExistence type="predicted"/>
<protein>
    <submittedName>
        <fullName evidence="1">Uncharacterized protein</fullName>
    </submittedName>
</protein>
<keyword evidence="2" id="KW-1185">Reference proteome</keyword>
<gene>
    <name evidence="1" type="ORF">BJ138DRAFT_1005238</name>
</gene>
<dbReference type="Proteomes" id="UP000790377">
    <property type="component" value="Unassembled WGS sequence"/>
</dbReference>
<dbReference type="EMBL" id="MU267660">
    <property type="protein sequence ID" value="KAH7912079.1"/>
    <property type="molecule type" value="Genomic_DNA"/>
</dbReference>
<accession>A0ACB8AGR0</accession>
<organism evidence="1 2">
    <name type="scientific">Hygrophoropsis aurantiaca</name>
    <dbReference type="NCBI Taxonomy" id="72124"/>
    <lineage>
        <taxon>Eukaryota</taxon>
        <taxon>Fungi</taxon>
        <taxon>Dikarya</taxon>
        <taxon>Basidiomycota</taxon>
        <taxon>Agaricomycotina</taxon>
        <taxon>Agaricomycetes</taxon>
        <taxon>Agaricomycetidae</taxon>
        <taxon>Boletales</taxon>
        <taxon>Coniophorineae</taxon>
        <taxon>Hygrophoropsidaceae</taxon>
        <taxon>Hygrophoropsis</taxon>
    </lineage>
</organism>
<name>A0ACB8AGR0_9AGAM</name>
<sequence>MAEASGSTNRKVSRALAALDNPSFALLSNPSFSSYSTPRPIIPDKRSWQGSPDKEEPPAKKVATLNIDIHGPNSPFNKPRLPGMRRVLMRLIRAEQFRRWTSSIFARLLKISRVTAEKD</sequence>
<evidence type="ECO:0000313" key="1">
    <source>
        <dbReference type="EMBL" id="KAH7912079.1"/>
    </source>
</evidence>
<comment type="caution">
    <text evidence="1">The sequence shown here is derived from an EMBL/GenBank/DDBJ whole genome shotgun (WGS) entry which is preliminary data.</text>
</comment>
<reference evidence="1" key="1">
    <citation type="journal article" date="2021" name="New Phytol.">
        <title>Evolutionary innovations through gain and loss of genes in the ectomycorrhizal Boletales.</title>
        <authorList>
            <person name="Wu G."/>
            <person name="Miyauchi S."/>
            <person name="Morin E."/>
            <person name="Kuo A."/>
            <person name="Drula E."/>
            <person name="Varga T."/>
            <person name="Kohler A."/>
            <person name="Feng B."/>
            <person name="Cao Y."/>
            <person name="Lipzen A."/>
            <person name="Daum C."/>
            <person name="Hundley H."/>
            <person name="Pangilinan J."/>
            <person name="Johnson J."/>
            <person name="Barry K."/>
            <person name="LaButti K."/>
            <person name="Ng V."/>
            <person name="Ahrendt S."/>
            <person name="Min B."/>
            <person name="Choi I.G."/>
            <person name="Park H."/>
            <person name="Plett J.M."/>
            <person name="Magnuson J."/>
            <person name="Spatafora J.W."/>
            <person name="Nagy L.G."/>
            <person name="Henrissat B."/>
            <person name="Grigoriev I.V."/>
            <person name="Yang Z.L."/>
            <person name="Xu J."/>
            <person name="Martin F.M."/>
        </authorList>
    </citation>
    <scope>NUCLEOTIDE SEQUENCE</scope>
    <source>
        <strain evidence="1">ATCC 28755</strain>
    </source>
</reference>
<evidence type="ECO:0000313" key="2">
    <source>
        <dbReference type="Proteomes" id="UP000790377"/>
    </source>
</evidence>